<dbReference type="OrthoDB" id="22038at2"/>
<feature type="region of interest" description="Disordered" evidence="1">
    <location>
        <begin position="166"/>
        <end position="200"/>
    </location>
</feature>
<keyword evidence="4" id="KW-1185">Reference proteome</keyword>
<feature type="compositionally biased region" description="Low complexity" evidence="1">
    <location>
        <begin position="31"/>
        <end position="48"/>
    </location>
</feature>
<dbReference type="AlphaFoldDB" id="A0A1H1RP22"/>
<dbReference type="PROSITE" id="PS51257">
    <property type="entry name" value="PROKAR_LIPOPROTEIN"/>
    <property type="match status" value="1"/>
</dbReference>
<dbReference type="InterPro" id="IPR046732">
    <property type="entry name" value="DUF6624"/>
</dbReference>
<dbReference type="EMBL" id="LT629749">
    <property type="protein sequence ID" value="SDS37454.1"/>
    <property type="molecule type" value="Genomic_DNA"/>
</dbReference>
<evidence type="ECO:0000256" key="1">
    <source>
        <dbReference type="SAM" id="MobiDB-lite"/>
    </source>
</evidence>
<dbReference type="RefSeq" id="WP_091411817.1">
    <property type="nucleotide sequence ID" value="NZ_LT629749.1"/>
</dbReference>
<keyword evidence="2" id="KW-0732">Signal</keyword>
<organism evidence="3 4">
    <name type="scientific">Friedmanniella luteola</name>
    <dbReference type="NCBI Taxonomy" id="546871"/>
    <lineage>
        <taxon>Bacteria</taxon>
        <taxon>Bacillati</taxon>
        <taxon>Actinomycetota</taxon>
        <taxon>Actinomycetes</taxon>
        <taxon>Propionibacteriales</taxon>
        <taxon>Nocardioidaceae</taxon>
        <taxon>Friedmanniella</taxon>
    </lineage>
</organism>
<dbReference type="Proteomes" id="UP000199092">
    <property type="component" value="Chromosome I"/>
</dbReference>
<evidence type="ECO:0000313" key="4">
    <source>
        <dbReference type="Proteomes" id="UP000199092"/>
    </source>
</evidence>
<evidence type="ECO:0000313" key="3">
    <source>
        <dbReference type="EMBL" id="SDS37454.1"/>
    </source>
</evidence>
<sequence length="219" mass="22712">MSRLAHHLCGVALVLVLVLSGCAAGDVPGADAPGPTSSGSPSARSASPTPAPVRTAATDPRLRTELLAMLAADQEDRQGDGQGGVGGDQERTERLRDIVDERGWPTQTLVGDDGATAAWVIAQHSDLDPAFQREVLALMRPAVAAGEADPGDLAYLVDRVAANAGQPQTYGTQTGCSDDGEPQRPPLTDPERVDQLRAEAGLPPLAEYLAEMEKVCAGS</sequence>
<feature type="signal peptide" evidence="2">
    <location>
        <begin position="1"/>
        <end position="23"/>
    </location>
</feature>
<protein>
    <recommendedName>
        <fullName evidence="5">Lipoprotein</fullName>
    </recommendedName>
</protein>
<feature type="chain" id="PRO_5039342510" description="Lipoprotein" evidence="2">
    <location>
        <begin position="24"/>
        <end position="219"/>
    </location>
</feature>
<reference evidence="3 4" key="1">
    <citation type="submission" date="2016-10" db="EMBL/GenBank/DDBJ databases">
        <authorList>
            <person name="de Groot N.N."/>
        </authorList>
    </citation>
    <scope>NUCLEOTIDE SEQUENCE [LARGE SCALE GENOMIC DNA]</scope>
    <source>
        <strain evidence="3 4">DSM 21741</strain>
    </source>
</reference>
<feature type="region of interest" description="Disordered" evidence="1">
    <location>
        <begin position="31"/>
        <end position="59"/>
    </location>
</feature>
<proteinExistence type="predicted"/>
<gene>
    <name evidence="3" type="ORF">SAMN04488543_1609</name>
</gene>
<accession>A0A1H1RP22</accession>
<dbReference type="STRING" id="546871.SAMN04488543_1609"/>
<evidence type="ECO:0008006" key="5">
    <source>
        <dbReference type="Google" id="ProtNLM"/>
    </source>
</evidence>
<name>A0A1H1RP22_9ACTN</name>
<feature type="compositionally biased region" description="Polar residues" evidence="1">
    <location>
        <begin position="166"/>
        <end position="176"/>
    </location>
</feature>
<dbReference type="Pfam" id="PF20329">
    <property type="entry name" value="DUF6624"/>
    <property type="match status" value="1"/>
</dbReference>
<feature type="region of interest" description="Disordered" evidence="1">
    <location>
        <begin position="72"/>
        <end position="91"/>
    </location>
</feature>
<evidence type="ECO:0000256" key="2">
    <source>
        <dbReference type="SAM" id="SignalP"/>
    </source>
</evidence>